<proteinExistence type="predicted"/>
<comment type="caution">
    <text evidence="1">The sequence shown here is derived from an EMBL/GenBank/DDBJ whole genome shotgun (WGS) entry which is preliminary data.</text>
</comment>
<name>A0A0C2CXJ1_9BACT</name>
<protein>
    <submittedName>
        <fullName evidence="1">Uncharacterized protein</fullName>
    </submittedName>
</protein>
<dbReference type="EMBL" id="JMCC02000048">
    <property type="protein sequence ID" value="KIG15696.1"/>
    <property type="molecule type" value="Genomic_DNA"/>
</dbReference>
<accession>A0A0C2CXJ1</accession>
<dbReference type="Proteomes" id="UP000031599">
    <property type="component" value="Unassembled WGS sequence"/>
</dbReference>
<gene>
    <name evidence="1" type="ORF">DB30_05266</name>
</gene>
<reference evidence="1 2" key="1">
    <citation type="submission" date="2014-12" db="EMBL/GenBank/DDBJ databases">
        <title>Genome assembly of Enhygromyxa salina DSM 15201.</title>
        <authorList>
            <person name="Sharma G."/>
            <person name="Subramanian S."/>
        </authorList>
    </citation>
    <scope>NUCLEOTIDE SEQUENCE [LARGE SCALE GENOMIC DNA]</scope>
    <source>
        <strain evidence="1 2">DSM 15201</strain>
    </source>
</reference>
<sequence length="356" mass="38490">MAQLLGRWFTLLGIGCMIVLLPGCPSLPDVAWEGEHVTFGADHPEQLCGGTRHYLDQRAGETLASLNSSPIQIEYYWLDNVADHCPESPSIIGCGAEGLVFSEWVPHMHEIVHARAGDRLPVVLEEGFAFHFGDPYPVYEMASRERLTELLMGDLGEISGVADYARVAHFLAFLSESHGREQLLLLDAALGRDSSPAQVEAALEAIFGLGRERLLTAYADYPECHGNVDTSVVCAANPVARLGEQRAVFERRIDCAAADVMGPYEGMAYTEDIIEIAPSTEGRYLVHATGDGIAKGGNMLLRRCGPCSEGGVYNRIGDDPVNLSQAQLPTGRYLVQFHVPVDAGPVDFGVHVSVGG</sequence>
<organism evidence="1 2">
    <name type="scientific">Enhygromyxa salina</name>
    <dbReference type="NCBI Taxonomy" id="215803"/>
    <lineage>
        <taxon>Bacteria</taxon>
        <taxon>Pseudomonadati</taxon>
        <taxon>Myxococcota</taxon>
        <taxon>Polyangia</taxon>
        <taxon>Nannocystales</taxon>
        <taxon>Nannocystaceae</taxon>
        <taxon>Enhygromyxa</taxon>
    </lineage>
</organism>
<evidence type="ECO:0000313" key="2">
    <source>
        <dbReference type="Proteomes" id="UP000031599"/>
    </source>
</evidence>
<dbReference type="AlphaFoldDB" id="A0A0C2CXJ1"/>
<evidence type="ECO:0000313" key="1">
    <source>
        <dbReference type="EMBL" id="KIG15696.1"/>
    </source>
</evidence>